<reference evidence="4 5" key="1">
    <citation type="submission" date="2016-09" db="EMBL/GenBank/DDBJ databases">
        <authorList>
            <person name="Reverchon S."/>
            <person name="Nasser W."/>
            <person name="Leonard S."/>
            <person name="Brochier C."/>
            <person name="Duprey A."/>
        </authorList>
    </citation>
    <scope>NUCLEOTIDE SEQUENCE [LARGE SCALE GENOMIC DNA]</scope>
    <source>
        <strain evidence="4 5">174/2</strain>
    </source>
</reference>
<keyword evidence="2" id="KW-0472">Membrane</keyword>
<evidence type="ECO:0000313" key="4">
    <source>
        <dbReference type="EMBL" id="SLM62244.1"/>
    </source>
</evidence>
<dbReference type="EMBL" id="LT615367">
    <property type="protein sequence ID" value="SLM62244.1"/>
    <property type="molecule type" value="Genomic_DNA"/>
</dbReference>
<dbReference type="GO" id="GO:0015627">
    <property type="term" value="C:type II protein secretion system complex"/>
    <property type="evidence" value="ECO:0007669"/>
    <property type="project" value="InterPro"/>
</dbReference>
<dbReference type="RefSeq" id="WP_035343340.1">
    <property type="nucleotide sequence ID" value="NZ_LT615367.1"/>
</dbReference>
<dbReference type="Proteomes" id="UP000294820">
    <property type="component" value="Chromosome 1"/>
</dbReference>
<evidence type="ECO:0000313" key="5">
    <source>
        <dbReference type="Proteomes" id="UP000294820"/>
    </source>
</evidence>
<evidence type="ECO:0000256" key="2">
    <source>
        <dbReference type="SAM" id="Phobius"/>
    </source>
</evidence>
<accession>A0A375A847</accession>
<keyword evidence="5" id="KW-1185">Reference proteome</keyword>
<protein>
    <submittedName>
        <fullName evidence="4">General secretion pathway protein B</fullName>
    </submittedName>
</protein>
<dbReference type="AlphaFoldDB" id="A0A375A847"/>
<evidence type="ECO:0000256" key="1">
    <source>
        <dbReference type="SAM" id="MobiDB-lite"/>
    </source>
</evidence>
<name>A0A375A847_9GAMM</name>
<sequence>MENTPEVSTSYQTHYRIPGYLLIVYAVLVFGLGWFAHQRWSDIHPPSTSTASAATIAHPSGANDVVLPTHKNNDDASHRTLLQPGATALATALAEPSPEGTEETSAAPTATVSAVKGWQTAKPGELPYIAFSAHVYTSDTDKRSVTLNGERYREGDMPYPGLIIEQIEQDMVILSFDGEPFILDSLQDWPGGKPDTDATTTNDESGESKPTLKAPKAAKTAKRD</sequence>
<keyword evidence="2" id="KW-1133">Transmembrane helix</keyword>
<evidence type="ECO:0000259" key="3">
    <source>
        <dbReference type="Pfam" id="PF16537"/>
    </source>
</evidence>
<feature type="domain" description="Type II secretion system protein GspB C-terminal" evidence="3">
    <location>
        <begin position="126"/>
        <end position="184"/>
    </location>
</feature>
<proteinExistence type="predicted"/>
<feature type="transmembrane region" description="Helical" evidence="2">
    <location>
        <begin position="17"/>
        <end position="36"/>
    </location>
</feature>
<organism evidence="4 5">
    <name type="scientific">Dickeya aquatica</name>
    <dbReference type="NCBI Taxonomy" id="1401087"/>
    <lineage>
        <taxon>Bacteria</taxon>
        <taxon>Pseudomonadati</taxon>
        <taxon>Pseudomonadota</taxon>
        <taxon>Gammaproteobacteria</taxon>
        <taxon>Enterobacterales</taxon>
        <taxon>Pectobacteriaceae</taxon>
        <taxon>Dickeya</taxon>
    </lineage>
</organism>
<dbReference type="Pfam" id="PF16537">
    <property type="entry name" value="T2SSB"/>
    <property type="match status" value="1"/>
</dbReference>
<feature type="compositionally biased region" description="Low complexity" evidence="1">
    <location>
        <begin position="209"/>
        <end position="218"/>
    </location>
</feature>
<gene>
    <name evidence="4" type="primary">outB</name>
    <name evidence="4" type="ORF">DAQ1742_01237</name>
</gene>
<dbReference type="NCBIfam" id="NF037978">
    <property type="entry name" value="T2SS_GspB"/>
    <property type="match status" value="1"/>
</dbReference>
<feature type="region of interest" description="Disordered" evidence="1">
    <location>
        <begin position="185"/>
        <end position="224"/>
    </location>
</feature>
<dbReference type="KEGG" id="daq:DAQ1742_01237"/>
<keyword evidence="2" id="KW-0812">Transmembrane</keyword>
<dbReference type="InterPro" id="IPR032389">
    <property type="entry name" value="GspB_C"/>
</dbReference>